<gene>
    <name evidence="1" type="ORF">FOIG_16861</name>
</gene>
<proteinExistence type="predicted"/>
<name>X0J0I8_FUSO5</name>
<dbReference type="Proteomes" id="UP000030685">
    <property type="component" value="Unassembled WGS sequence"/>
</dbReference>
<evidence type="ECO:0000313" key="1">
    <source>
        <dbReference type="EMBL" id="EXL89856.1"/>
    </source>
</evidence>
<reference evidence="1" key="1">
    <citation type="submission" date="2011-11" db="EMBL/GenBank/DDBJ databases">
        <title>The Genome Sequence of Fusarium oxysporum II5.</title>
        <authorList>
            <consortium name="The Broad Institute Genome Sequencing Platform"/>
            <person name="Ma L.-J."/>
            <person name="Gale L.R."/>
            <person name="Schwartz D.C."/>
            <person name="Zhou S."/>
            <person name="Corby-Kistler H."/>
            <person name="Young S.K."/>
            <person name="Zeng Q."/>
            <person name="Gargeya S."/>
            <person name="Fitzgerald M."/>
            <person name="Haas B."/>
            <person name="Abouelleil A."/>
            <person name="Alvarado L."/>
            <person name="Arachchi H.M."/>
            <person name="Berlin A."/>
            <person name="Brown A."/>
            <person name="Chapman S.B."/>
            <person name="Chen Z."/>
            <person name="Dunbar C."/>
            <person name="Freedman E."/>
            <person name="Gearin G."/>
            <person name="Goldberg J."/>
            <person name="Griggs A."/>
            <person name="Gujja S."/>
            <person name="Heiman D."/>
            <person name="Howarth C."/>
            <person name="Larson L."/>
            <person name="Lui A."/>
            <person name="MacDonald P.J.P."/>
            <person name="Montmayeur A."/>
            <person name="Murphy C."/>
            <person name="Neiman D."/>
            <person name="Pearson M."/>
            <person name="Priest M."/>
            <person name="Roberts A."/>
            <person name="Saif S."/>
            <person name="Shea T."/>
            <person name="Shenoy N."/>
            <person name="Sisk P."/>
            <person name="Stolte C."/>
            <person name="Sykes S."/>
            <person name="Wortman J."/>
            <person name="Nusbaum C."/>
            <person name="Birren B."/>
        </authorList>
    </citation>
    <scope>NUCLEOTIDE SEQUENCE [LARGE SCALE GENOMIC DNA]</scope>
    <source>
        <strain evidence="1">54006</strain>
    </source>
</reference>
<dbReference type="EMBL" id="KK036287">
    <property type="protein sequence ID" value="EXL89856.1"/>
    <property type="molecule type" value="Genomic_DNA"/>
</dbReference>
<protein>
    <submittedName>
        <fullName evidence="1">Uncharacterized protein</fullName>
    </submittedName>
</protein>
<sequence length="31" mass="3561">MTITYNIYLYTASVITVTLERSGSRLNYTSE</sequence>
<dbReference type="RefSeq" id="XP_031051946.1">
    <property type="nucleotide sequence ID" value="XM_031218340.1"/>
</dbReference>
<accession>X0J0I8</accession>
<organism evidence="1">
    <name type="scientific">Fusarium odoratissimum (strain NRRL 54006)</name>
    <dbReference type="NCBI Taxonomy" id="1089451"/>
    <lineage>
        <taxon>Eukaryota</taxon>
        <taxon>Fungi</taxon>
        <taxon>Dikarya</taxon>
        <taxon>Ascomycota</taxon>
        <taxon>Pezizomycotina</taxon>
        <taxon>Sordariomycetes</taxon>
        <taxon>Hypocreomycetidae</taxon>
        <taxon>Hypocreales</taxon>
        <taxon>Nectriaceae</taxon>
        <taxon>Fusarium</taxon>
        <taxon>Fusarium oxysporum species complex</taxon>
        <taxon>Fusarium oxysporum f. sp. cubense (strain race 4)</taxon>
    </lineage>
</organism>
<dbReference type="HOGENOM" id="CLU_3401287_0_0_1"/>
<dbReference type="AlphaFoldDB" id="X0J0I8"/>
<dbReference type="GeneID" id="42042036"/>
<reference evidence="1" key="2">
    <citation type="submission" date="2014-03" db="EMBL/GenBank/DDBJ databases">
        <title>The Genome Annotation of Fusarium oxysporum II5.</title>
        <authorList>
            <consortium name="The Broad Institute Genomics Platform"/>
            <person name="Ma L.-J."/>
            <person name="Corby-Kistler H."/>
            <person name="Broz K."/>
            <person name="Gale L.R."/>
            <person name="Jonkers W."/>
            <person name="O'Donnell K."/>
            <person name="Ploetz R."/>
            <person name="Steinberg C."/>
            <person name="Schwartz D.C."/>
            <person name="VanEtten H."/>
            <person name="Zhou S."/>
            <person name="Young S.K."/>
            <person name="Zeng Q."/>
            <person name="Gargeya S."/>
            <person name="Fitzgerald M."/>
            <person name="Abouelleil A."/>
            <person name="Alvarado L."/>
            <person name="Chapman S.B."/>
            <person name="Gainer-Dewar J."/>
            <person name="Goldberg J."/>
            <person name="Griggs A."/>
            <person name="Gujja S."/>
            <person name="Hansen M."/>
            <person name="Howarth C."/>
            <person name="Imamovic A."/>
            <person name="Ireland A."/>
            <person name="Larimer J."/>
            <person name="McCowan C."/>
            <person name="Murphy C."/>
            <person name="Pearson M."/>
            <person name="Poon T.W."/>
            <person name="Priest M."/>
            <person name="Roberts A."/>
            <person name="Saif S."/>
            <person name="Shea T."/>
            <person name="Sykes S."/>
            <person name="Wortman J."/>
            <person name="Nusbaum C."/>
            <person name="Birren B."/>
        </authorList>
    </citation>
    <scope>NUCLEOTIDE SEQUENCE</scope>
    <source>
        <strain evidence="1">54006</strain>
    </source>
</reference>
<feature type="non-terminal residue" evidence="1">
    <location>
        <position position="31"/>
    </location>
</feature>